<dbReference type="Gene3D" id="2.40.50.140">
    <property type="entry name" value="Nucleic acid-binding proteins"/>
    <property type="match status" value="1"/>
</dbReference>
<dbReference type="SUPFAM" id="SSF50249">
    <property type="entry name" value="Nucleic acid-binding proteins"/>
    <property type="match status" value="1"/>
</dbReference>
<reference evidence="2 3" key="1">
    <citation type="submission" date="2020-02" db="EMBL/GenBank/DDBJ databases">
        <authorList>
            <person name="Ma Q."/>
            <person name="Huang Y."/>
            <person name="Song X."/>
            <person name="Pei D."/>
        </authorList>
    </citation>
    <scope>NUCLEOTIDE SEQUENCE [LARGE SCALE GENOMIC DNA]</scope>
    <source>
        <strain evidence="2">Sxm20200214</strain>
        <tissue evidence="2">Leaf</tissue>
    </source>
</reference>
<sequence>MSGEEHHFQSSYAGGNVQDITYPQQAGTIRKYGYTVIKGRLCKIRSGFEEGKDLVVIVMSAKGEEQIHAVKDIGPK</sequence>
<dbReference type="GO" id="GO:0043022">
    <property type="term" value="F:ribosome binding"/>
    <property type="evidence" value="ECO:0007669"/>
    <property type="project" value="InterPro"/>
</dbReference>
<feature type="domain" description="Translation initiation factor 5A C-terminal" evidence="1">
    <location>
        <begin position="43"/>
        <end position="71"/>
    </location>
</feature>
<organism evidence="2 3">
    <name type="scientific">Brassica carinata</name>
    <name type="common">Ethiopian mustard</name>
    <name type="synonym">Abyssinian cabbage</name>
    <dbReference type="NCBI Taxonomy" id="52824"/>
    <lineage>
        <taxon>Eukaryota</taxon>
        <taxon>Viridiplantae</taxon>
        <taxon>Streptophyta</taxon>
        <taxon>Embryophyta</taxon>
        <taxon>Tracheophyta</taxon>
        <taxon>Spermatophyta</taxon>
        <taxon>Magnoliopsida</taxon>
        <taxon>eudicotyledons</taxon>
        <taxon>Gunneridae</taxon>
        <taxon>Pentapetalae</taxon>
        <taxon>rosids</taxon>
        <taxon>malvids</taxon>
        <taxon>Brassicales</taxon>
        <taxon>Brassicaceae</taxon>
        <taxon>Brassiceae</taxon>
        <taxon>Brassica</taxon>
    </lineage>
</organism>
<proteinExistence type="predicted"/>
<protein>
    <recommendedName>
        <fullName evidence="1">Translation initiation factor 5A C-terminal domain-containing protein</fullName>
    </recommendedName>
</protein>
<dbReference type="InterPro" id="IPR001884">
    <property type="entry name" value="IF5A-like"/>
</dbReference>
<dbReference type="GO" id="GO:0003746">
    <property type="term" value="F:translation elongation factor activity"/>
    <property type="evidence" value="ECO:0007669"/>
    <property type="project" value="InterPro"/>
</dbReference>
<evidence type="ECO:0000259" key="1">
    <source>
        <dbReference type="Pfam" id="PF01287"/>
    </source>
</evidence>
<evidence type="ECO:0000313" key="2">
    <source>
        <dbReference type="EMBL" id="KAG2297876.1"/>
    </source>
</evidence>
<gene>
    <name evidence="2" type="ORF">Bca52824_034348</name>
</gene>
<dbReference type="OrthoDB" id="1616707at2759"/>
<dbReference type="Pfam" id="PF01287">
    <property type="entry name" value="eIF-5a"/>
    <property type="match status" value="1"/>
</dbReference>
<dbReference type="GO" id="GO:0045905">
    <property type="term" value="P:positive regulation of translational termination"/>
    <property type="evidence" value="ECO:0007669"/>
    <property type="project" value="InterPro"/>
</dbReference>
<comment type="caution">
    <text evidence="2">The sequence shown here is derived from an EMBL/GenBank/DDBJ whole genome shotgun (WGS) entry which is preliminary data.</text>
</comment>
<dbReference type="EMBL" id="JAAMPC010000008">
    <property type="protein sequence ID" value="KAG2297876.1"/>
    <property type="molecule type" value="Genomic_DNA"/>
</dbReference>
<dbReference type="PANTHER" id="PTHR11673">
    <property type="entry name" value="TRANSLATION INITIATION FACTOR 5A FAMILY MEMBER"/>
    <property type="match status" value="1"/>
</dbReference>
<name>A0A8X7V335_BRACI</name>
<dbReference type="GO" id="GO:0045901">
    <property type="term" value="P:positive regulation of translational elongation"/>
    <property type="evidence" value="ECO:0007669"/>
    <property type="project" value="InterPro"/>
</dbReference>
<dbReference type="GO" id="GO:0003723">
    <property type="term" value="F:RNA binding"/>
    <property type="evidence" value="ECO:0007669"/>
    <property type="project" value="InterPro"/>
</dbReference>
<dbReference type="InterPro" id="IPR020189">
    <property type="entry name" value="IF5A_C"/>
</dbReference>
<accession>A0A8X7V335</accession>
<keyword evidence="3" id="KW-1185">Reference proteome</keyword>
<evidence type="ECO:0000313" key="3">
    <source>
        <dbReference type="Proteomes" id="UP000886595"/>
    </source>
</evidence>
<dbReference type="Proteomes" id="UP000886595">
    <property type="component" value="Unassembled WGS sequence"/>
</dbReference>
<dbReference type="InterPro" id="IPR012340">
    <property type="entry name" value="NA-bd_OB-fold"/>
</dbReference>
<dbReference type="AlphaFoldDB" id="A0A8X7V335"/>